<dbReference type="OrthoDB" id="30881at2759"/>
<organism evidence="7 8">
    <name type="scientific">Batrachochytrium dendrobatidis (strain JAM81 / FGSC 10211)</name>
    <name type="common">Frog chytrid fungus</name>
    <dbReference type="NCBI Taxonomy" id="684364"/>
    <lineage>
        <taxon>Eukaryota</taxon>
        <taxon>Fungi</taxon>
        <taxon>Fungi incertae sedis</taxon>
        <taxon>Chytridiomycota</taxon>
        <taxon>Chytridiomycota incertae sedis</taxon>
        <taxon>Chytridiomycetes</taxon>
        <taxon>Rhizophydiales</taxon>
        <taxon>Rhizophydiales incertae sedis</taxon>
        <taxon>Batrachochytrium</taxon>
    </lineage>
</organism>
<dbReference type="RefSeq" id="XP_006674915.1">
    <property type="nucleotide sequence ID" value="XM_006674852.1"/>
</dbReference>
<dbReference type="EMBL" id="GL882879">
    <property type="protein sequence ID" value="EGF83793.1"/>
    <property type="molecule type" value="Genomic_DNA"/>
</dbReference>
<keyword evidence="5 6" id="KW-0472">Membrane</keyword>
<evidence type="ECO:0008006" key="9">
    <source>
        <dbReference type="Google" id="ProtNLM"/>
    </source>
</evidence>
<dbReference type="InterPro" id="IPR002794">
    <property type="entry name" value="DUF92_TMEM19"/>
</dbReference>
<dbReference type="HOGENOM" id="CLU_036918_3_0_1"/>
<name>F4NS61_BATDJ</name>
<feature type="transmembrane region" description="Helical" evidence="6">
    <location>
        <begin position="207"/>
        <end position="232"/>
    </location>
</feature>
<keyword evidence="8" id="KW-1185">Reference proteome</keyword>
<dbReference type="STRING" id="684364.F4NS61"/>
<feature type="non-terminal residue" evidence="7">
    <location>
        <position position="1"/>
    </location>
</feature>
<evidence type="ECO:0000313" key="8">
    <source>
        <dbReference type="Proteomes" id="UP000007241"/>
    </source>
</evidence>
<dbReference type="PANTHER" id="PTHR13353">
    <property type="entry name" value="TRANSMEMBRANE PROTEIN 19"/>
    <property type="match status" value="1"/>
</dbReference>
<dbReference type="GeneID" id="18241521"/>
<evidence type="ECO:0000256" key="1">
    <source>
        <dbReference type="ARBA" id="ARBA00004141"/>
    </source>
</evidence>
<reference evidence="7 8" key="1">
    <citation type="submission" date="2009-12" db="EMBL/GenBank/DDBJ databases">
        <title>The draft genome of Batrachochytrium dendrobatidis.</title>
        <authorList>
            <consortium name="US DOE Joint Genome Institute (JGI-PGF)"/>
            <person name="Kuo A."/>
            <person name="Salamov A."/>
            <person name="Schmutz J."/>
            <person name="Lucas S."/>
            <person name="Pitluck S."/>
            <person name="Rosenblum E."/>
            <person name="Stajich J."/>
            <person name="Eisen M."/>
            <person name="Grigoriev I.V."/>
        </authorList>
    </citation>
    <scope>NUCLEOTIDE SEQUENCE [LARGE SCALE GENOMIC DNA]</scope>
    <source>
        <strain evidence="8">JAM81 / FGSC 10211</strain>
    </source>
</reference>
<keyword evidence="3 6" id="KW-0812">Transmembrane</keyword>
<dbReference type="AlphaFoldDB" id="F4NS61"/>
<proteinExistence type="inferred from homology"/>
<feature type="non-terminal residue" evidence="7">
    <location>
        <position position="294"/>
    </location>
</feature>
<feature type="transmembrane region" description="Helical" evidence="6">
    <location>
        <begin position="170"/>
        <end position="195"/>
    </location>
</feature>
<dbReference type="Proteomes" id="UP000007241">
    <property type="component" value="Unassembled WGS sequence"/>
</dbReference>
<dbReference type="InParanoid" id="F4NS61"/>
<accession>F4NS61</accession>
<sequence>IIALLLWLSIRGIQKKSLSYSGALAAVVLGGIIFSHPSPVFGSLLLTFYLSSSKLTKFKCEIKKQLEENHLEGNHDRLGGQRNAVQVLSNGLTGMILCCLHWRWISQTVDGTAHSPKTNALIQAALFAYIGHFACCNGDTWASELGVLSRSNPILITTFQTVPKGTNGGVSAFGTAAAIVGGLCVGTAAAVTLYLETTFMSRPSSPIGILVLIGAAAGFGGSMIDSLLGATLQKSIFNKDKKQIVQDHRVLKAGESPESFKHISGLALLDNHQVNFASSLITATATGVFGYWLY</sequence>
<evidence type="ECO:0000256" key="6">
    <source>
        <dbReference type="SAM" id="Phobius"/>
    </source>
</evidence>
<comment type="subcellular location">
    <subcellularLocation>
        <location evidence="1">Membrane</location>
        <topology evidence="1">Multi-pass membrane protein</topology>
    </subcellularLocation>
</comment>
<evidence type="ECO:0000256" key="3">
    <source>
        <dbReference type="ARBA" id="ARBA00022692"/>
    </source>
</evidence>
<keyword evidence="4 6" id="KW-1133">Transmembrane helix</keyword>
<evidence type="ECO:0000256" key="5">
    <source>
        <dbReference type="ARBA" id="ARBA00023136"/>
    </source>
</evidence>
<evidence type="ECO:0000256" key="4">
    <source>
        <dbReference type="ARBA" id="ARBA00022989"/>
    </source>
</evidence>
<dbReference type="Pfam" id="PF01940">
    <property type="entry name" value="DUF92"/>
    <property type="match status" value="1"/>
</dbReference>
<protein>
    <recommendedName>
        <fullName evidence="9">TIGR00297 family protein</fullName>
    </recommendedName>
</protein>
<evidence type="ECO:0000256" key="2">
    <source>
        <dbReference type="ARBA" id="ARBA00009012"/>
    </source>
</evidence>
<dbReference type="OMA" id="MSSFACC"/>
<dbReference type="PANTHER" id="PTHR13353:SF5">
    <property type="entry name" value="TRANSMEMBRANE PROTEIN 19"/>
    <property type="match status" value="1"/>
</dbReference>
<feature type="transmembrane region" description="Helical" evidence="6">
    <location>
        <begin position="25"/>
        <end position="50"/>
    </location>
</feature>
<dbReference type="GO" id="GO:0016020">
    <property type="term" value="C:membrane"/>
    <property type="evidence" value="ECO:0000318"/>
    <property type="project" value="GO_Central"/>
</dbReference>
<gene>
    <name evidence="7" type="ORF">BATDEDRAFT_5033</name>
</gene>
<evidence type="ECO:0000313" key="7">
    <source>
        <dbReference type="EMBL" id="EGF83793.1"/>
    </source>
</evidence>
<comment type="similarity">
    <text evidence="2">Belongs to the TMEM19 family.</text>
</comment>